<evidence type="ECO:0008006" key="3">
    <source>
        <dbReference type="Google" id="ProtNLM"/>
    </source>
</evidence>
<gene>
    <name evidence="1" type="ORF">AL536_10605</name>
</gene>
<sequence>MANVSIDFFFMYSLTQAIFLLLSTKFSSQESTAECCVLAPCDGWIAEMKKVNCLLISLIKDE</sequence>
<proteinExistence type="predicted"/>
<dbReference type="Proteomes" id="UP000057088">
    <property type="component" value="Chromosome 2"/>
</dbReference>
<evidence type="ECO:0000313" key="2">
    <source>
        <dbReference type="Proteomes" id="UP000057088"/>
    </source>
</evidence>
<dbReference type="EMBL" id="CP014035">
    <property type="protein sequence ID" value="AMF93944.1"/>
    <property type="molecule type" value="Genomic_DNA"/>
</dbReference>
<organism evidence="1 2">
    <name type="scientific">Vibrio fluvialis</name>
    <dbReference type="NCBI Taxonomy" id="676"/>
    <lineage>
        <taxon>Bacteria</taxon>
        <taxon>Pseudomonadati</taxon>
        <taxon>Pseudomonadota</taxon>
        <taxon>Gammaproteobacteria</taxon>
        <taxon>Vibrionales</taxon>
        <taxon>Vibrionaceae</taxon>
        <taxon>Vibrio</taxon>
    </lineage>
</organism>
<keyword evidence="2" id="KW-1185">Reference proteome</keyword>
<name>A0ABN4KLM0_VIBFL</name>
<accession>A0ABN4KLM0</accession>
<protein>
    <recommendedName>
        <fullName evidence="3">DUF645 domain-containing protein</fullName>
    </recommendedName>
</protein>
<reference evidence="2" key="1">
    <citation type="submission" date="2015-12" db="EMBL/GenBank/DDBJ databases">
        <title>FDA dAtabase for Regulatory Grade micrObial Sequences (FDA-ARGOS): Supporting development and validation of Infectious Disease Dx tests.</title>
        <authorList>
            <person name="Hoffmann M."/>
            <person name="Allard M."/>
            <person name="Evans P."/>
            <person name="Brown E."/>
            <person name="Tallon L.J."/>
            <person name="Sadzewicz L."/>
            <person name="Sengamalay N."/>
            <person name="Ott S."/>
            <person name="Godinez A."/>
            <person name="Nagaraj S."/>
            <person name="Vyas G."/>
            <person name="Aluvathingal J."/>
            <person name="Nadendla S."/>
            <person name="Geyer C."/>
            <person name="Sichtig H."/>
        </authorList>
    </citation>
    <scope>NUCLEOTIDE SEQUENCE [LARGE SCALE GENOMIC DNA]</scope>
    <source>
        <strain evidence="2">ATCC 33809</strain>
    </source>
</reference>
<evidence type="ECO:0000313" key="1">
    <source>
        <dbReference type="EMBL" id="AMF93944.1"/>
    </source>
</evidence>